<reference evidence="4" key="1">
    <citation type="submission" date="2018-05" db="EMBL/GenBank/DDBJ databases">
        <authorList>
            <person name="Li X."/>
        </authorList>
    </citation>
    <scope>NUCLEOTIDE SEQUENCE [LARGE SCALE GENOMIC DNA]</scope>
    <source>
        <strain evidence="4">HKS-05</strain>
    </source>
</reference>
<name>A0A328B7B4_9CAUL</name>
<evidence type="ECO:0000256" key="2">
    <source>
        <dbReference type="SAM" id="SignalP"/>
    </source>
</evidence>
<feature type="region of interest" description="Disordered" evidence="1">
    <location>
        <begin position="168"/>
        <end position="191"/>
    </location>
</feature>
<feature type="chain" id="PRO_5016435464" description="S-type pyocin family protein" evidence="2">
    <location>
        <begin position="24"/>
        <end position="191"/>
    </location>
</feature>
<accession>A0A328B7B4</accession>
<keyword evidence="4" id="KW-1185">Reference proteome</keyword>
<proteinExistence type="predicted"/>
<dbReference type="EMBL" id="QFYP01000001">
    <property type="protein sequence ID" value="RAK61724.1"/>
    <property type="molecule type" value="Genomic_DNA"/>
</dbReference>
<sequence>MAGLRTALSMALGISAAALLVSGCDNGPSAVAGKQAAGTQMATNDAPRDVAGGASADAPRVDHRKDPVQMLDGKPVWAASRRYSADESAQHAFERNGETFGARSLDQYVKKAHAFVEHPPAGTQTLTRANGDMLFYDPKGNVFAVANKDGAPRTMFKPDDGASYWQVQKDREAKRQTASAGRRTSKPDDEA</sequence>
<dbReference type="Proteomes" id="UP000249842">
    <property type="component" value="Unassembled WGS sequence"/>
</dbReference>
<organism evidence="3 4">
    <name type="scientific">Phenylobacterium hankyongense</name>
    <dbReference type="NCBI Taxonomy" id="1813876"/>
    <lineage>
        <taxon>Bacteria</taxon>
        <taxon>Pseudomonadati</taxon>
        <taxon>Pseudomonadota</taxon>
        <taxon>Alphaproteobacteria</taxon>
        <taxon>Caulobacterales</taxon>
        <taxon>Caulobacteraceae</taxon>
        <taxon>Phenylobacterium</taxon>
    </lineage>
</organism>
<dbReference type="AlphaFoldDB" id="A0A328B7B4"/>
<comment type="caution">
    <text evidence="3">The sequence shown here is derived from an EMBL/GenBank/DDBJ whole genome shotgun (WGS) entry which is preliminary data.</text>
</comment>
<feature type="region of interest" description="Disordered" evidence="1">
    <location>
        <begin position="31"/>
        <end position="63"/>
    </location>
</feature>
<evidence type="ECO:0008006" key="5">
    <source>
        <dbReference type="Google" id="ProtNLM"/>
    </source>
</evidence>
<dbReference type="RefSeq" id="WP_111459010.1">
    <property type="nucleotide sequence ID" value="NZ_QFYP01000001.1"/>
</dbReference>
<dbReference type="OrthoDB" id="9813146at2"/>
<evidence type="ECO:0000313" key="4">
    <source>
        <dbReference type="Proteomes" id="UP000249842"/>
    </source>
</evidence>
<protein>
    <recommendedName>
        <fullName evidence="5">S-type pyocin family protein</fullName>
    </recommendedName>
</protein>
<evidence type="ECO:0000256" key="1">
    <source>
        <dbReference type="SAM" id="MobiDB-lite"/>
    </source>
</evidence>
<gene>
    <name evidence="3" type="ORF">DJ021_06810</name>
</gene>
<keyword evidence="2" id="KW-0732">Signal</keyword>
<feature type="signal peptide" evidence="2">
    <location>
        <begin position="1"/>
        <end position="23"/>
    </location>
</feature>
<evidence type="ECO:0000313" key="3">
    <source>
        <dbReference type="EMBL" id="RAK61724.1"/>
    </source>
</evidence>
<dbReference type="PROSITE" id="PS51257">
    <property type="entry name" value="PROKAR_LIPOPROTEIN"/>
    <property type="match status" value="1"/>
</dbReference>